<feature type="region of interest" description="Immunosuppression" evidence="33">
    <location>
        <begin position="572"/>
        <end position="590"/>
    </location>
</feature>
<feature type="disulfide bond" evidence="33">
    <location>
        <begin position="235"/>
        <end position="246"/>
    </location>
</feature>
<feature type="site" description="Cleavage; by host furin" evidence="33">
    <location>
        <begin position="509"/>
        <end position="510"/>
    </location>
</feature>
<dbReference type="GO" id="GO:0052031">
    <property type="term" value="P:symbiont-mediated perturbation of host defense response"/>
    <property type="evidence" value="ECO:0007669"/>
    <property type="project" value="UniProtKB-UniRule"/>
</dbReference>
<keyword evidence="21 33" id="KW-1164">Virus endocytosis by host</keyword>
<keyword evidence="20 33" id="KW-0261">Viral envelope protein</keyword>
<keyword evidence="30 33" id="KW-0449">Lipoprotein</keyword>
<dbReference type="GO" id="GO:0005198">
    <property type="term" value="F:structural molecule activity"/>
    <property type="evidence" value="ECO:0007669"/>
    <property type="project" value="UniProtKB-UniRule"/>
</dbReference>
<comment type="subcellular location">
    <subcellularLocation>
        <location evidence="3">Host cell membrane</location>
        <topology evidence="3">Peripheral membrane protein</topology>
    </subcellularLocation>
    <subcellularLocation>
        <location evidence="1">Host cell membrane</location>
        <topology evidence="1">Single-pass type I membrane protein</topology>
    </subcellularLocation>
    <subcellularLocation>
        <location evidence="2">Host endosome membrane</location>
        <topology evidence="2">Peripheral membrane protein</topology>
    </subcellularLocation>
    <subcellularLocation>
        <location evidence="5">Host endosome membrane</location>
        <topology evidence="5">Single-pass type I membrane protein</topology>
    </subcellularLocation>
    <subcellularLocation>
        <location evidence="6">Virion membrane</location>
        <topology evidence="6">Peripheral membrane protein</topology>
    </subcellularLocation>
    <subcellularLocation>
        <location evidence="4">Virion membrane</location>
        <topology evidence="4">Single-pass type I membrane protein</topology>
    </subcellularLocation>
</comment>
<keyword evidence="31 33" id="KW-1160">Virus entry into host cell</keyword>
<feature type="region of interest" description="MPER; binding to GalCer" evidence="33">
    <location>
        <begin position="660"/>
        <end position="681"/>
    </location>
</feature>
<dbReference type="GO" id="GO:0019031">
    <property type="term" value="C:viral envelope"/>
    <property type="evidence" value="ECO:0007669"/>
    <property type="project" value="UniProtKB-KW"/>
</dbReference>
<feature type="compositionally biased region" description="Basic and acidic residues" evidence="35">
    <location>
        <begin position="724"/>
        <end position="738"/>
    </location>
</feature>
<evidence type="ECO:0000256" key="2">
    <source>
        <dbReference type="ARBA" id="ARBA00004433"/>
    </source>
</evidence>
<accession>A0A2P1GZU8</accession>
<dbReference type="Gene3D" id="1.20.5.490">
    <property type="entry name" value="Single helix bin"/>
    <property type="match status" value="1"/>
</dbReference>
<keyword evidence="12 33" id="KW-1162">Viral penetration into host cytoplasm</keyword>
<dbReference type="SUPFAM" id="SSF58069">
    <property type="entry name" value="Virus ectodomain"/>
    <property type="match status" value="1"/>
</dbReference>
<evidence type="ECO:0000256" key="10">
    <source>
        <dbReference type="ARBA" id="ARBA00022570"/>
    </source>
</evidence>
<keyword evidence="13 33" id="KW-0165">Cleavage on pair of basic residues</keyword>
<keyword evidence="19 33" id="KW-1043">Host membrane</keyword>
<keyword evidence="29 33" id="KW-0899">Viral immunoevasion</keyword>
<comment type="caution">
    <text evidence="33 34">Lacks conserved residue(s) required for the propagation of feature annotation.</text>
</comment>
<feature type="disulfide bond" evidence="33">
    <location>
        <begin position="53"/>
        <end position="73"/>
    </location>
</feature>
<evidence type="ECO:0000256" key="25">
    <source>
        <dbReference type="ARBA" id="ARBA00023136"/>
    </source>
</evidence>
<name>A0A2P1GZU8_HV1</name>
<evidence type="ECO:0000256" key="13">
    <source>
        <dbReference type="ARBA" id="ARBA00022685"/>
    </source>
</evidence>
<evidence type="ECO:0000256" key="1">
    <source>
        <dbReference type="ARBA" id="ARBA00004402"/>
    </source>
</evidence>
<dbReference type="GO" id="GO:0016020">
    <property type="term" value="C:membrane"/>
    <property type="evidence" value="ECO:0007669"/>
    <property type="project" value="UniProtKB-UniRule"/>
</dbReference>
<keyword evidence="17 33" id="KW-1161">Viral attachment to host cell</keyword>
<keyword evidence="11 33" id="KW-0945">Host-virus interaction</keyword>
<evidence type="ECO:0000256" key="5">
    <source>
        <dbReference type="ARBA" id="ARBA00004578"/>
    </source>
</evidence>
<dbReference type="FunFam" id="1.20.5.490:FF:000001">
    <property type="entry name" value="Envelope glycoprotein gp160"/>
    <property type="match status" value="1"/>
</dbReference>
<comment type="function">
    <text evidence="33">Envelope glycoprotein gp160: Oligomerizes in the host endoplasmic reticulum into predominantly trimers. In a second time, gp160 transits in the host Golgi, where glycosylation is completed. The precursor is then proteolytically cleaved in the trans-Golgi and thereby activated by cellular furin or furin-like proteases to produce gp120 and gp41.</text>
</comment>
<feature type="chain" id="PRO_5023465105" description="Transmembrane protein gp41" evidence="33">
    <location>
        <begin position="510"/>
        <end position="854"/>
    </location>
</feature>
<keyword evidence="14 33" id="KW-0812">Transmembrane</keyword>
<evidence type="ECO:0000256" key="6">
    <source>
        <dbReference type="ARBA" id="ARBA00004650"/>
    </source>
</evidence>
<reference evidence="38" key="1">
    <citation type="submission" date="2018-03" db="EMBL/GenBank/DDBJ databases">
        <title>Infant Transmitted/Founder HIV-1 from Peripartum Transmission are Neutralization Resistant to Paired Maternal Plasma.</title>
        <authorList>
            <person name="Kumar A."/>
            <person name="Smith C.E."/>
            <person name="Martinez D.R."/>
            <person name="Douglas A.O."/>
            <person name="Gao F."/>
            <person name="Permar S.R."/>
        </authorList>
    </citation>
    <scope>NUCLEOTIDE SEQUENCE</scope>
    <source>
        <strain evidence="38">102605i_14</strain>
    </source>
</reference>
<keyword evidence="18 33" id="KW-0946">Virion</keyword>
<dbReference type="SUPFAM" id="SSF56502">
    <property type="entry name" value="gp120 core"/>
    <property type="match status" value="2"/>
</dbReference>
<dbReference type="GO" id="GO:0019064">
    <property type="term" value="P:fusion of virus membrane with host plasma membrane"/>
    <property type="evidence" value="ECO:0007669"/>
    <property type="project" value="UniProtKB-UniRule"/>
</dbReference>
<organism evidence="38">
    <name type="scientific">Human immunodeficiency virus type 1</name>
    <name type="common">HIV-1</name>
    <dbReference type="NCBI Taxonomy" id="11676"/>
    <lineage>
        <taxon>Viruses</taxon>
        <taxon>Riboviria</taxon>
        <taxon>Pararnavirae</taxon>
        <taxon>Artverviricota</taxon>
        <taxon>Revtraviricetes</taxon>
        <taxon>Ortervirales</taxon>
        <taxon>Retroviridae</taxon>
        <taxon>Orthoretrovirinae</taxon>
        <taxon>Lentivirus</taxon>
        <taxon>Lentivirus humimdef1</taxon>
    </lineage>
</organism>
<evidence type="ECO:0000259" key="37">
    <source>
        <dbReference type="Pfam" id="PF00517"/>
    </source>
</evidence>
<dbReference type="GO" id="GO:0019082">
    <property type="term" value="P:viral protein processing"/>
    <property type="evidence" value="ECO:0007669"/>
    <property type="project" value="UniProtKB-UniRule"/>
</dbReference>
<comment type="domain">
    <text evidence="33">The YXXL motif is involved in determining the exact site of viral release at the surface of infected mononuclear cells and promotes endocytosis. YXXL and di-leucine endocytosis motifs interact directly or indirectly with the clathrin adapter complexes, opperate independently, and their activities are not additive.</text>
</comment>
<comment type="miscellaneous">
    <text evidence="33">HIV-1 lineages are divided in three main groups, M (for Major), O (for Outlier), and N (for New, or Non-M, Non-O). The vast majority of strains found worldwide belong to the group M. Group O seems to be endemic to and largely confined to Cameroon and neighboring countries in West Central Africa, where these viruses represent a small minority of HIV-1 strains. The group N is represented by a limited number of isolates from Cameroonian persons. The group M is further subdivided in 9 clades or subtypes (A to D, F to H, J and K).</text>
</comment>
<evidence type="ECO:0000259" key="36">
    <source>
        <dbReference type="Pfam" id="PF00516"/>
    </source>
</evidence>
<feature type="domain" description="Retroviral envelope protein GP41-like" evidence="37">
    <location>
        <begin position="528"/>
        <end position="717"/>
    </location>
</feature>
<comment type="function">
    <text evidence="33">Surface protein gp120: Attaches the virus to the host lymphoid cell by binding to the primary receptor CD4. This interaction induces a structural rearrangement creating a high affinity binding site for a chemokine coreceptor like CXCR4 and/or CCR5. Acts as a ligand for CD209/DC-SIGN and CLEC4M/DC-SIGNR, which are respectively found on dendritic cells (DCs), and on endothelial cells of liver sinusoids and lymph node sinuses. These interactions allow capture of viral particles at mucosal surfaces by these cells and subsequent transmission to permissive cells. HIV subverts the migration properties of dendritic cells to gain access to CD4+ T-cells in lymph nodes. Virus transmission to permissive T-cells occurs either in trans (without DCs infection, through viral capture and transmission), or in cis (following DCs productive infection, through the usual CD4-gp120 interaction), thereby inducing a robust infection. In trans infection, bound virions remain infectious over days and it is proposed that they are not degraded, but protected in non-lysosomal acidic organelles within the DCs close to the cell membrane thus contributing to the viral infectious potential during DCs' migration from the periphery to the lymphoid tissues. On arrival at lymphoid tissues, intact virions recycle back to DCs' cell surface allowing virus transmission to CD4+ T-cells.</text>
</comment>
<dbReference type="GO" id="GO:0020002">
    <property type="term" value="C:host cell plasma membrane"/>
    <property type="evidence" value="ECO:0007669"/>
    <property type="project" value="UniProtKB-SubCell"/>
</dbReference>
<evidence type="ECO:0000256" key="24">
    <source>
        <dbReference type="ARBA" id="ARBA00023054"/>
    </source>
</evidence>
<dbReference type="HAMAP" id="MF_04083">
    <property type="entry name" value="HIV_ENV"/>
    <property type="match status" value="1"/>
</dbReference>
<evidence type="ECO:0000256" key="35">
    <source>
        <dbReference type="SAM" id="MobiDB-lite"/>
    </source>
</evidence>
<comment type="subcellular location">
    <molecule>Surface protein gp120</molecule>
    <subcellularLocation>
        <location evidence="33">Virion membrane</location>
        <topology evidence="33">Peripheral membrane protein</topology>
    </subcellularLocation>
    <subcellularLocation>
        <location evidence="33">Host cell membrane</location>
        <topology evidence="33">Peripheral membrane protein</topology>
    </subcellularLocation>
    <subcellularLocation>
        <location evidence="33">Host endosome membrane</location>
        <topology evidence="33">Single-pass type I membrane protein</topology>
    </subcellularLocation>
    <text evidence="33">The surface protein is not anchored to the viral envelope, but associates with the extravirion surface through its binding to TM. It is probably concentrated at the site of budding and incorporated into the virions possibly by contacts between the cytoplasmic tail of Env and the N-terminus of Gag.</text>
</comment>
<dbReference type="GO" id="GO:0019062">
    <property type="term" value="P:virion attachment to host cell"/>
    <property type="evidence" value="ECO:0007669"/>
    <property type="project" value="UniProtKB-UniRule"/>
</dbReference>
<proteinExistence type="inferred from homology"/>
<evidence type="ECO:0000313" key="38">
    <source>
        <dbReference type="EMBL" id="AVN56652.1"/>
    </source>
</evidence>
<evidence type="ECO:0000256" key="27">
    <source>
        <dbReference type="ARBA" id="ARBA00023157"/>
    </source>
</evidence>
<feature type="region of interest" description="Fusion peptide" evidence="33">
    <location>
        <begin position="510"/>
        <end position="530"/>
    </location>
</feature>
<evidence type="ECO:0000256" key="18">
    <source>
        <dbReference type="ARBA" id="ARBA00022844"/>
    </source>
</evidence>
<evidence type="ECO:0000256" key="20">
    <source>
        <dbReference type="ARBA" id="ARBA00022879"/>
    </source>
</evidence>
<feature type="lipid moiety-binding region" description="S-palmitoyl cysteine; by host" evidence="33">
    <location>
        <position position="762"/>
    </location>
</feature>
<evidence type="ECO:0000256" key="15">
    <source>
        <dbReference type="ARBA" id="ARBA00022703"/>
    </source>
</evidence>
<evidence type="ECO:0000256" key="12">
    <source>
        <dbReference type="ARBA" id="ARBA00022595"/>
    </source>
</evidence>
<dbReference type="CDD" id="cd09909">
    <property type="entry name" value="HIV-1-like_HR1-HR2"/>
    <property type="match status" value="1"/>
</dbReference>
<feature type="domain" description="Human immunodeficiency virus 1 envelope glycoprotein Gp120" evidence="36">
    <location>
        <begin position="33"/>
        <end position="509"/>
    </location>
</feature>
<keyword evidence="15 33" id="KW-0053">Apoptosis</keyword>
<organismHost>
    <name type="scientific">Homo sapiens</name>
    <name type="common">Human</name>
    <dbReference type="NCBI Taxonomy" id="9606"/>
</organismHost>
<feature type="region of interest" description="Disordered" evidence="35">
    <location>
        <begin position="717"/>
        <end position="738"/>
    </location>
</feature>
<evidence type="ECO:0000256" key="31">
    <source>
        <dbReference type="ARBA" id="ARBA00023296"/>
    </source>
</evidence>
<comment type="similarity">
    <text evidence="33">Belongs to the HIV-1 env protein family.</text>
</comment>
<keyword evidence="10 33" id="KW-1165">Clathrin-mediated endocytosis of virus by host</keyword>
<evidence type="ECO:0000256" key="33">
    <source>
        <dbReference type="HAMAP-Rule" id="MF_04083"/>
    </source>
</evidence>
<keyword evidence="7 33" id="KW-1168">Fusion of virus membrane with host membrane</keyword>
<comment type="subunit">
    <text evidence="33">The mature envelope protein (Env) consists of a homotrimer of non-covalently associated gp120-gp41 heterodimers. The resulting complex protrudes from the virus surface as a spike. There seems to be as few as 10 spikes on the average virion. Surface protein gp120 interacts with host CD4, CCR5 and CXCR4. Gp120 also interacts with the C-type lectins CD209/DC-SIGN and CLEC4M/DC-SIGNR (collectively referred to as DC-SIGN(R)). Gp120 and gp41 interact with GalCer. Gp120 interacts with host ITGA4/ITGB7 complex; on CD4+ T-cells, this interaction results in rapid activation of integrin ITGAL/LFA-1, which facilitates efficient cell-to-cell spreading of HIV-1. Gp120 interacts with cell-associated heparan sulfate; this interaction increases virus infectivity on permissive cells and may be involved in infection of CD4- cells.</text>
</comment>
<dbReference type="EMBL" id="MH013132">
    <property type="protein sequence ID" value="AVN56652.1"/>
    <property type="molecule type" value="Genomic_RNA"/>
</dbReference>
<dbReference type="InterPro" id="IPR000777">
    <property type="entry name" value="HIV1_Gp120"/>
</dbReference>
<dbReference type="GO" id="GO:0039654">
    <property type="term" value="P:fusion of virus membrane with host endosome membrane"/>
    <property type="evidence" value="ECO:0007669"/>
    <property type="project" value="UniProtKB-UniRule"/>
</dbReference>
<evidence type="ECO:0000256" key="32">
    <source>
        <dbReference type="ARBA" id="ARBA00062028"/>
    </source>
</evidence>
<feature type="transmembrane region" description="Helical" evidence="34">
    <location>
        <begin position="510"/>
        <end position="533"/>
    </location>
</feature>
<keyword evidence="28 33" id="KW-0325">Glycoprotein</keyword>
<evidence type="ECO:0000256" key="29">
    <source>
        <dbReference type="ARBA" id="ARBA00023280"/>
    </source>
</evidence>
<dbReference type="GO" id="GO:1903908">
    <property type="term" value="P:positive regulation of plasma membrane raft polarization"/>
    <property type="evidence" value="ECO:0007669"/>
    <property type="project" value="UniProtKB-UniRule"/>
</dbReference>
<feature type="chain" id="PRO_5023465104" description="Envelope glycoprotein gp160" evidence="33">
    <location>
        <begin position="32"/>
        <end position="854"/>
    </location>
</feature>
<comment type="domain">
    <text evidence="33">The membrane proximal external region (MPER) present in gp41 is a tryptophan-rich region recognized by the antibodies 2F5, Z13, and 4E10. MPER seems to play a role in fusion.</text>
</comment>
<keyword evidence="22 33" id="KW-1133">Transmembrane helix</keyword>
<evidence type="ECO:0000256" key="28">
    <source>
        <dbReference type="ARBA" id="ARBA00023180"/>
    </source>
</evidence>
<keyword evidence="16 33" id="KW-0732">Signal</keyword>
<sequence length="854" mass="96595">MRVMGIRRNYQHLWKWGTMLLGMLMICNAADNLWVTVYYGVPVWKEATTTLFCASDAKAYDTEVHNVWATHACVPTDPNPQEILLENVTENFNMWKNNMVEQMHEDIISLWDQSLKPCVKLTPLCVTLNCTDYTGNGTNDYTGNGTNTTSSGGETMERGEIKNCSFNVTTHIRDKVQKESALFYKLDVVPIGNSSTSYRLMSCNTSVITQACPKVTFEPIPIHYCAPAGFAILKCKDKKFNGTGPCTNVSTVQCTHGIRPVVSTQLLLNGSLAEEDVVIRSANFTNNAKIIIVQLNESVEINCTIPNNNTRKSIHLGPGSALYTTEIIGNIRQAHCNISRAKWNNTLKQIVRKLREQFGNNRTIFNQSSGGDPEIVTHSFNCGGEFFYCNSTQLFNSTWEREESNDTRGNDTITLPCRIKQIINMWQEVGKAMYAPPIRGQISCSSNITGLLLTRDGGNVSDPETFRPGGGDMRDNWRSELYKYKVVKIEPLGVAPTKAKRRVVQRERRAVGLGAMFLGFLGAAGSTMGAASITLTVQARQLLSGIVQQQNNLLRAIEAQQHLLQLTVWGIKQLQARVLAVERYLKDQQLLGIWGCSGKLICTTAVPWNTSWSNKSLDQIWNNMTWMEWEREIDNYTNLIYTLIEESQNQQEKNELELLALDKWASLWNWFDISNWLWYIRIFIMIVGGLVGLRIVFAVISIMNRVRQGYSPLSFQTHLPAPRGPDRPGGIEEEGGERNRDRSGYLVDGFLTIIWVDLRSLCLFSYHRLTDLLLIVKRIVELLGRRGWEVLKYWWNLLQYWSQELKNSAVSLLNATAIAVAEGTDRVIEVVQRVGRAILHIPTRIRQGLERALQ</sequence>
<evidence type="ECO:0000256" key="21">
    <source>
        <dbReference type="ARBA" id="ARBA00022890"/>
    </source>
</evidence>
<evidence type="ECO:0000256" key="4">
    <source>
        <dbReference type="ARBA" id="ARBA00004563"/>
    </source>
</evidence>
<feature type="transmembrane region" description="Helical" evidence="34">
    <location>
        <begin position="676"/>
        <end position="700"/>
    </location>
</feature>
<dbReference type="InterPro" id="IPR036377">
    <property type="entry name" value="Gp120_core_sf"/>
</dbReference>
<comment type="function">
    <text evidence="33">Transmembrane protein gp41: Acts as a class I viral fusion protein. Under the current model, the protein has at least 3 conformational states: pre-fusion native state, pre-hairpin intermediate state, and post-fusion hairpin state. During fusion of viral and target intracellular membranes, the coiled coil regions (heptad repeats) assume a trimer-of-hairpins structure, positioning the fusion peptide in close proximity to the C-terminal region of the ectodomain. The formation of this structure appears to drive apposition and subsequent fusion of viral and target cell membranes. Complete fusion occurs in host cell endosomes and is dynamin-dependent, however some lipid transfer might occur at the plasma membrane. The virus undergoes clathrin-dependent internalization long before endosomal fusion, thus minimizing the surface exposure of conserved viral epitopes during fusion and reducing the efficacy of inhibitors targeting these epitopes. Membranes fusion leads to delivery of the nucleocapsid into the cytoplasm.</text>
</comment>
<dbReference type="GO" id="GO:0044175">
    <property type="term" value="C:host cell endosome membrane"/>
    <property type="evidence" value="ECO:0007669"/>
    <property type="project" value="UniProtKB-SubCell"/>
</dbReference>
<dbReference type="GO" id="GO:0075512">
    <property type="term" value="P:clathrin-dependent endocytosis of virus by host cell"/>
    <property type="evidence" value="ECO:0007669"/>
    <property type="project" value="UniProtKB-UniRule"/>
</dbReference>
<comment type="domain">
    <text evidence="33">Some of the most genetically diverse regions of the viral genome are present in Env. They are called variable regions 1 through 5 (V1 through V5). Coreceptor usage of gp120 is determined mainly by the primary structure of the third variable region (V3) in the outer domain of gp120. The sequence of V3 determines which coreceptor, CCR5 and/or CXCR4 (corresponding to R5/macrophage, X4/T cell and R5X4/T cell and macrophage tropism), is used to trigger the fusion potential of the Env complex, and hence which cells the virus can infect. Binding to CCR5 involves a region adjacent in addition to V3.</text>
</comment>
<dbReference type="GO" id="GO:0055036">
    <property type="term" value="C:virion membrane"/>
    <property type="evidence" value="ECO:0007669"/>
    <property type="project" value="UniProtKB-SubCell"/>
</dbReference>
<evidence type="ECO:0000256" key="11">
    <source>
        <dbReference type="ARBA" id="ARBA00022581"/>
    </source>
</evidence>
<evidence type="ECO:0000256" key="26">
    <source>
        <dbReference type="ARBA" id="ARBA00023139"/>
    </source>
</evidence>
<evidence type="ECO:0000256" key="16">
    <source>
        <dbReference type="ARBA" id="ARBA00022729"/>
    </source>
</evidence>
<evidence type="ECO:0000256" key="3">
    <source>
        <dbReference type="ARBA" id="ARBA00004505"/>
    </source>
</evidence>
<keyword evidence="8 33" id="KW-1170">Fusion of virus membrane with host endosomal membrane</keyword>
<comment type="PTM">
    <text evidence="33">Specific enzymatic cleavages in vivo yield mature proteins. Envelope glycoproteins are synthesized as a inactive precursor that is heavily N-glycosylated and processed likely by host cell furin in the Golgi to yield the mature SU and TM proteins. The cleavage site between SU and TM requires the minimal sequence [KR]-X-[KR]-R. About 2 of the 9 disulfide bonds of gp41 are reduced by P4HB/PDI, following binding to CD4 receptor.</text>
</comment>
<dbReference type="FunFam" id="2.170.40.20:FF:000003">
    <property type="entry name" value="Envelope glycoprotein gp160"/>
    <property type="match status" value="1"/>
</dbReference>
<dbReference type="Gene3D" id="1.10.287.210">
    <property type="match status" value="1"/>
</dbReference>
<evidence type="ECO:0000256" key="34">
    <source>
        <dbReference type="RuleBase" id="RU363095"/>
    </source>
</evidence>
<evidence type="ECO:0000256" key="22">
    <source>
        <dbReference type="ARBA" id="ARBA00022989"/>
    </source>
</evidence>
<evidence type="ECO:0000256" key="8">
    <source>
        <dbReference type="ARBA" id="ARBA00022510"/>
    </source>
</evidence>
<keyword evidence="23 33" id="KW-1039">Host endosome</keyword>
<protein>
    <recommendedName>
        <fullName evidence="33">Envelope glycoprotein gp160</fullName>
    </recommendedName>
    <alternativeName>
        <fullName evidence="33">Env polyprotein</fullName>
    </alternativeName>
    <component>
        <recommendedName>
            <fullName evidence="33">Surface protein gp120</fullName>
            <shortName evidence="33">SU</shortName>
        </recommendedName>
        <alternativeName>
            <fullName evidence="33">Glycoprotein 120</fullName>
            <shortName evidence="33">gp120</shortName>
        </alternativeName>
    </component>
    <component>
        <recommendedName>
            <fullName evidence="33">Transmembrane protein gp41</fullName>
            <shortName evidence="33">TM</shortName>
        </recommendedName>
        <alternativeName>
            <fullName evidence="33">Glycoprotein 41</fullName>
            <shortName evidence="33">gp41</shortName>
        </alternativeName>
    </component>
</protein>
<comment type="subunit">
    <text evidence="32">The mature envelope protein (Env) consists of a homotrimer of non-covalently associated gp120-gp41 heterodimers. The resulting complex protrudes from the virus surface as a spike. There seems to be as few as 10 spikes on the average virion. Interacts with host CD4, CCR5 and CXCR4. Gp120 also interacts with the C-type lectins CD209/DC-SIGN and CLEC4M/DC-SIGNR (collectively referred to as DC-SIGN(R)). Gp120 and gp41 interact with GalCer. Gp120 interacts with host ITGA4/ITGB7 complex; on CD4+ T-cells, this interaction results in rapid activation of integrin ITGAL/LFA-1, which facilitates efficient cell-to-cell spreading of HIV-1. Gp120 interacts with cell-associated heparan sulfate; this interaction increases virus infectivity on permissive cells and may be involved in infection of CD4- cells.</text>
</comment>
<keyword evidence="24 33" id="KW-0175">Coiled coil</keyword>
<dbReference type="GO" id="GO:1903911">
    <property type="term" value="P:positive regulation of receptor clustering"/>
    <property type="evidence" value="ECO:0007669"/>
    <property type="project" value="UniProtKB-UniRule"/>
</dbReference>
<evidence type="ECO:0000256" key="14">
    <source>
        <dbReference type="ARBA" id="ARBA00022692"/>
    </source>
</evidence>
<evidence type="ECO:0000256" key="30">
    <source>
        <dbReference type="ARBA" id="ARBA00023288"/>
    </source>
</evidence>
<evidence type="ECO:0000256" key="19">
    <source>
        <dbReference type="ARBA" id="ARBA00022870"/>
    </source>
</evidence>
<evidence type="ECO:0000256" key="7">
    <source>
        <dbReference type="ARBA" id="ARBA00022506"/>
    </source>
</evidence>
<dbReference type="FunFam" id="1.10.287.210:FF:000001">
    <property type="entry name" value="Envelope glycoprotein gp160"/>
    <property type="match status" value="1"/>
</dbReference>
<feature type="short sequence motif" description="YXXL motif; contains endocytosis signal" evidence="33">
    <location>
        <begin position="710"/>
        <end position="713"/>
    </location>
</feature>
<keyword evidence="9 33" id="KW-1032">Host cell membrane</keyword>
<keyword evidence="26 33" id="KW-0564">Palmitate</keyword>
<comment type="domain">
    <text evidence="33 34">The 17 amino acids long immunosuppressive region is present in many retroviral envelope proteins. Synthetic peptides derived from this relatively conserved sequence inhibit immune function in vitro and in vivo.</text>
</comment>
<comment type="miscellaneous">
    <text evidence="33">Inhibitors targeting HIV-1 viral envelope proteins are used as antiretroviral drugs. Attachment of virions to the cell surface via non-specific interactions and CD4 binding can be blocked by inhibitors that include cyanovirin-N, cyclotriazadisulfonamide analogs, PRO 2000, TNX 355 and PRO 542. In addition, BMS 806 can block CD4-induced conformational changes. Env interactions with the coreceptor molecules can be targeted by CCR5 antagonists including SCH-D, maraviroc (UK 427857) and aplaviroc (GW 873140), and the CXCR4 antagonist AMD 070. Fusion of viral and cellular membranes can be inhibited by peptides such as enfuvirtide and tifuvirtide (T 1249). Resistance to inhibitors associated with mutations in Env are observed. Most of the time, single mutations confer only a modest reduction in drug susceptibility. Combination of several mutations is usually required to develop a high-level drug resistance.</text>
</comment>
<feature type="region of interest" description="V2" evidence="33">
    <location>
        <begin position="164"/>
        <end position="203"/>
    </location>
</feature>
<comment type="domain">
    <text evidence="33">The CD4-binding region is targeted by the antibody b12.</text>
</comment>
<feature type="topological domain" description="Cytoplasmic" evidence="33">
    <location>
        <begin position="704"/>
        <end position="854"/>
    </location>
</feature>
<feature type="region of interest" description="CD4-binding loop" evidence="33">
    <location>
        <begin position="368"/>
        <end position="378"/>
    </location>
</feature>
<comment type="subcellular location">
    <molecule>Transmembrane protein gp41</molecule>
    <subcellularLocation>
        <location evidence="33">Virion membrane</location>
        <topology evidence="33">Single-pass type I membrane protein</topology>
    </subcellularLocation>
    <subcellularLocation>
        <location evidence="33">Host cell membrane</location>
        <topology evidence="33">Single-pass type I membrane protein</topology>
    </subcellularLocation>
    <subcellularLocation>
        <location evidence="33">Host endosome membrane</location>
        <topology evidence="33">Single-pass type I membrane protein</topology>
    </subcellularLocation>
    <text evidence="33">It is probably concentrated at the site of budding and incorporated into the virions possibly by contacts between the cytoplasmic tail of Env and the N-terminus of Gag.</text>
</comment>
<gene>
    <name evidence="33 38" type="primary">env</name>
</gene>
<dbReference type="FunFam" id="2.170.40.20:FF:000001">
    <property type="entry name" value="Envelope glycoprotein gp160"/>
    <property type="match status" value="1"/>
</dbReference>
<dbReference type="Gene3D" id="2.170.40.20">
    <property type="entry name" value="Human immunodeficiency virus 1, Gp160, envelope glycoprotein"/>
    <property type="match status" value="2"/>
</dbReference>
<feature type="coiled-coil region" evidence="33">
    <location>
        <begin position="631"/>
        <end position="665"/>
    </location>
</feature>
<dbReference type="Pfam" id="PF00517">
    <property type="entry name" value="GP41"/>
    <property type="match status" value="1"/>
</dbReference>
<dbReference type="InterPro" id="IPR037527">
    <property type="entry name" value="Gp160"/>
</dbReference>
<evidence type="ECO:0000256" key="17">
    <source>
        <dbReference type="ARBA" id="ARBA00022804"/>
    </source>
</evidence>
<dbReference type="InterPro" id="IPR000328">
    <property type="entry name" value="GP41-like"/>
</dbReference>
<evidence type="ECO:0000256" key="23">
    <source>
        <dbReference type="ARBA" id="ARBA00023046"/>
    </source>
</evidence>
<evidence type="ECO:0000256" key="9">
    <source>
        <dbReference type="ARBA" id="ARBA00022511"/>
    </source>
</evidence>
<dbReference type="Pfam" id="PF00516">
    <property type="entry name" value="GP120"/>
    <property type="match status" value="1"/>
</dbReference>
<feature type="disulfide bond" evidence="33">
    <location>
        <begin position="596"/>
        <end position="602"/>
    </location>
</feature>
<keyword evidence="27 33" id="KW-1015">Disulfide bond</keyword>
<comment type="PTM">
    <text evidence="33">Highly glycosylated by host. The high number of glycan on the protein is reffered to as 'glycan shield' because it contributes to hide protein sequence from adaptive immune system.</text>
</comment>
<keyword evidence="25 33" id="KW-0472">Membrane</keyword>
<feature type="disulfide bond" evidence="33">
    <location>
        <begin position="225"/>
        <end position="254"/>
    </location>
</feature>
<comment type="PTM">
    <text evidence="33">Palmitoylation of the transmembrane protein and of Env polyprotein (prior to its proteolytic cleavage) is essential for their association with host cell membrane lipid rafts. Palmitoylation is therefore required for envelope trafficking to classical lipid rafts, but not for viral replication.</text>
</comment>